<sequence length="122" mass="13608">ESAYLDRAYLSPLNRGKGFEVNGPEAKKDGDKTILVITGNRISEDPAGAPILESINRYSRNKMELIELENRKVKPCIGCYLCDFKVEGVCVVKDEYEEIKKRMHEVDGIVYMGSCASGLVDC</sequence>
<evidence type="ECO:0000313" key="1">
    <source>
        <dbReference type="EMBL" id="GAH93712.1"/>
    </source>
</evidence>
<feature type="non-terminal residue" evidence="1">
    <location>
        <position position="1"/>
    </location>
</feature>
<protein>
    <submittedName>
        <fullName evidence="1">Uncharacterized protein</fullName>
    </submittedName>
</protein>
<dbReference type="EMBL" id="BARU01046808">
    <property type="protein sequence ID" value="GAH93712.1"/>
    <property type="molecule type" value="Genomic_DNA"/>
</dbReference>
<feature type="non-terminal residue" evidence="1">
    <location>
        <position position="122"/>
    </location>
</feature>
<name>X1JI40_9ZZZZ</name>
<organism evidence="1">
    <name type="scientific">marine sediment metagenome</name>
    <dbReference type="NCBI Taxonomy" id="412755"/>
    <lineage>
        <taxon>unclassified sequences</taxon>
        <taxon>metagenomes</taxon>
        <taxon>ecological metagenomes</taxon>
    </lineage>
</organism>
<reference evidence="1" key="1">
    <citation type="journal article" date="2014" name="Front. Microbiol.">
        <title>High frequency of phylogenetically diverse reductive dehalogenase-homologous genes in deep subseafloor sedimentary metagenomes.</title>
        <authorList>
            <person name="Kawai M."/>
            <person name="Futagami T."/>
            <person name="Toyoda A."/>
            <person name="Takaki Y."/>
            <person name="Nishi S."/>
            <person name="Hori S."/>
            <person name="Arai W."/>
            <person name="Tsubouchi T."/>
            <person name="Morono Y."/>
            <person name="Uchiyama I."/>
            <person name="Ito T."/>
            <person name="Fujiyama A."/>
            <person name="Inagaki F."/>
            <person name="Takami H."/>
        </authorList>
    </citation>
    <scope>NUCLEOTIDE SEQUENCE</scope>
    <source>
        <strain evidence="1">Expedition CK06-06</strain>
    </source>
</reference>
<comment type="caution">
    <text evidence="1">The sequence shown here is derived from an EMBL/GenBank/DDBJ whole genome shotgun (WGS) entry which is preliminary data.</text>
</comment>
<dbReference type="SUPFAM" id="SSF52218">
    <property type="entry name" value="Flavoproteins"/>
    <property type="match status" value="1"/>
</dbReference>
<dbReference type="InterPro" id="IPR029039">
    <property type="entry name" value="Flavoprotein-like_sf"/>
</dbReference>
<gene>
    <name evidence="1" type="ORF">S03H2_70432</name>
</gene>
<dbReference type="AlphaFoldDB" id="X1JI40"/>
<dbReference type="Gene3D" id="3.40.50.360">
    <property type="match status" value="1"/>
</dbReference>
<accession>X1JI40</accession>
<proteinExistence type="predicted"/>